<dbReference type="GO" id="GO:0000287">
    <property type="term" value="F:magnesium ion binding"/>
    <property type="evidence" value="ECO:0007669"/>
    <property type="project" value="UniProtKB-UniRule"/>
</dbReference>
<keyword evidence="3 11" id="KW-0436">Ligase</keyword>
<dbReference type="PROSITE" id="PS01011">
    <property type="entry name" value="FOLYLPOLYGLU_SYNT_1"/>
    <property type="match status" value="1"/>
</dbReference>
<comment type="subcellular location">
    <subcellularLocation>
        <location evidence="11 12">Cytoplasm</location>
    </subcellularLocation>
</comment>
<dbReference type="Pfam" id="PF08245">
    <property type="entry name" value="Mur_ligase_M"/>
    <property type="match status" value="1"/>
</dbReference>
<accession>A0A7G1H0N9</accession>
<proteinExistence type="inferred from homology"/>
<evidence type="ECO:0000256" key="5">
    <source>
        <dbReference type="ARBA" id="ARBA00022741"/>
    </source>
</evidence>
<feature type="domain" description="Mur ligase C-terminal" evidence="14">
    <location>
        <begin position="418"/>
        <end position="509"/>
    </location>
</feature>
<dbReference type="UniPathway" id="UPA00219"/>
<dbReference type="NCBIfam" id="NF001126">
    <property type="entry name" value="PRK00139.1-4"/>
    <property type="match status" value="1"/>
</dbReference>
<evidence type="ECO:0000313" key="17">
    <source>
        <dbReference type="Proteomes" id="UP000516360"/>
    </source>
</evidence>
<dbReference type="Gene3D" id="3.90.190.20">
    <property type="entry name" value="Mur ligase, C-terminal domain"/>
    <property type="match status" value="1"/>
</dbReference>
<feature type="binding site" evidence="11">
    <location>
        <position position="28"/>
    </location>
    <ligand>
        <name>UDP-N-acetyl-alpha-D-muramoyl-L-alanyl-D-glutamate</name>
        <dbReference type="ChEBI" id="CHEBI:83900"/>
    </ligand>
</feature>
<dbReference type="HAMAP" id="MF_00208">
    <property type="entry name" value="MurE"/>
    <property type="match status" value="1"/>
</dbReference>
<evidence type="ECO:0000256" key="10">
    <source>
        <dbReference type="ARBA" id="ARBA00023316"/>
    </source>
</evidence>
<reference evidence="16 17" key="1">
    <citation type="submission" date="2020-03" db="EMBL/GenBank/DDBJ databases">
        <title>Complete genome sequences of two sulfur-disproportionating bacterial strains T55J and Mzg5.</title>
        <authorList>
            <person name="Umezawa K."/>
            <person name="Kojima H."/>
            <person name="Kato Y."/>
            <person name="Fukui M."/>
        </authorList>
    </citation>
    <scope>NUCLEOTIDE SEQUENCE [LARGE SCALE GENOMIC DNA]</scope>
    <source>
        <strain evidence="16 17">T55J</strain>
    </source>
</reference>
<dbReference type="GO" id="GO:0051301">
    <property type="term" value="P:cell division"/>
    <property type="evidence" value="ECO:0007669"/>
    <property type="project" value="UniProtKB-KW"/>
</dbReference>
<dbReference type="InterPro" id="IPR005761">
    <property type="entry name" value="UDP-N-AcMur-Glu-dNH2Pim_ligase"/>
</dbReference>
<evidence type="ECO:0000259" key="15">
    <source>
        <dbReference type="Pfam" id="PF08245"/>
    </source>
</evidence>
<dbReference type="GO" id="GO:0005524">
    <property type="term" value="F:ATP binding"/>
    <property type="evidence" value="ECO:0007669"/>
    <property type="project" value="UniProtKB-UniRule"/>
</dbReference>
<evidence type="ECO:0000256" key="2">
    <source>
        <dbReference type="ARBA" id="ARBA00022490"/>
    </source>
</evidence>
<protein>
    <recommendedName>
        <fullName evidence="11">UDP-N-acetylmuramoyl-L-alanyl-D-glutamate--2,6-diaminopimelate ligase</fullName>
        <ecNumber evidence="11">6.3.2.13</ecNumber>
    </recommendedName>
    <alternativeName>
        <fullName evidence="11">Meso-A2pm-adding enzyme</fullName>
    </alternativeName>
    <alternativeName>
        <fullName evidence="11">Meso-diaminopimelate-adding enzyme</fullName>
    </alternativeName>
    <alternativeName>
        <fullName evidence="11">UDP-MurNAc-L-Ala-D-Glu:meso-diaminopimelate ligase</fullName>
    </alternativeName>
    <alternativeName>
        <fullName evidence="11">UDP-MurNAc-tripeptide synthetase</fullName>
    </alternativeName>
    <alternativeName>
        <fullName evidence="11">UDP-N-acetylmuramyl-tripeptide synthetase</fullName>
    </alternativeName>
</protein>
<evidence type="ECO:0000313" key="16">
    <source>
        <dbReference type="EMBL" id="BCB95852.1"/>
    </source>
</evidence>
<dbReference type="EC" id="6.3.2.13" evidence="11"/>
<dbReference type="Gene3D" id="3.40.1390.10">
    <property type="entry name" value="MurE/MurF, N-terminal domain"/>
    <property type="match status" value="1"/>
</dbReference>
<feature type="binding site" evidence="11">
    <location>
        <position position="507"/>
    </location>
    <ligand>
        <name>meso-2,6-diaminopimelate</name>
        <dbReference type="ChEBI" id="CHEBI:57791"/>
    </ligand>
</feature>
<keyword evidence="10 11" id="KW-0961">Cell wall biogenesis/degradation</keyword>
<feature type="binding site" evidence="11">
    <location>
        <position position="192"/>
    </location>
    <ligand>
        <name>UDP-N-acetyl-alpha-D-muramoyl-L-alanyl-D-glutamate</name>
        <dbReference type="ChEBI" id="CHEBI:83900"/>
    </ligand>
</feature>
<dbReference type="SUPFAM" id="SSF63418">
    <property type="entry name" value="MurE/MurF N-terminal domain"/>
    <property type="match status" value="1"/>
</dbReference>
<comment type="pathway">
    <text evidence="11 12">Cell wall biogenesis; peptidoglycan biosynthesis.</text>
</comment>
<dbReference type="PANTHER" id="PTHR23135:SF4">
    <property type="entry name" value="UDP-N-ACETYLMURAMOYL-L-ALANYL-D-GLUTAMATE--2,6-DIAMINOPIMELATE LIGASE MURE HOMOLOG, CHLOROPLASTIC"/>
    <property type="match status" value="1"/>
</dbReference>
<feature type="binding site" evidence="11">
    <location>
        <position position="190"/>
    </location>
    <ligand>
        <name>UDP-N-acetyl-alpha-D-muramoyl-L-alanyl-D-glutamate</name>
        <dbReference type="ChEBI" id="CHEBI:83900"/>
    </ligand>
</feature>
<comment type="caution">
    <text evidence="11">Lacks conserved residue(s) required for the propagation of feature annotation.</text>
</comment>
<evidence type="ECO:0000256" key="1">
    <source>
        <dbReference type="ARBA" id="ARBA00005898"/>
    </source>
</evidence>
<dbReference type="Pfam" id="PF02875">
    <property type="entry name" value="Mur_ligase_C"/>
    <property type="match status" value="1"/>
</dbReference>
<keyword evidence="4 11" id="KW-0132">Cell division</keyword>
<evidence type="ECO:0000256" key="11">
    <source>
        <dbReference type="HAMAP-Rule" id="MF_00208"/>
    </source>
</evidence>
<feature type="domain" description="Mur ligase N-terminal catalytic" evidence="13">
    <location>
        <begin position="21"/>
        <end position="101"/>
    </location>
</feature>
<feature type="binding site" evidence="11">
    <location>
        <position position="433"/>
    </location>
    <ligand>
        <name>meso-2,6-diaminopimelate</name>
        <dbReference type="ChEBI" id="CHEBI:57791"/>
    </ligand>
</feature>
<comment type="catalytic activity">
    <reaction evidence="11">
        <text>UDP-N-acetyl-alpha-D-muramoyl-L-alanyl-D-glutamate + meso-2,6-diaminopimelate + ATP = UDP-N-acetyl-alpha-D-muramoyl-L-alanyl-gamma-D-glutamyl-meso-2,6-diaminopimelate + ADP + phosphate + H(+)</text>
        <dbReference type="Rhea" id="RHEA:23676"/>
        <dbReference type="ChEBI" id="CHEBI:15378"/>
        <dbReference type="ChEBI" id="CHEBI:30616"/>
        <dbReference type="ChEBI" id="CHEBI:43474"/>
        <dbReference type="ChEBI" id="CHEBI:57791"/>
        <dbReference type="ChEBI" id="CHEBI:83900"/>
        <dbReference type="ChEBI" id="CHEBI:83905"/>
        <dbReference type="ChEBI" id="CHEBI:456216"/>
        <dbReference type="EC" id="6.3.2.13"/>
    </reaction>
</comment>
<feature type="binding site" evidence="11">
    <location>
        <position position="511"/>
    </location>
    <ligand>
        <name>meso-2,6-diaminopimelate</name>
        <dbReference type="ChEBI" id="CHEBI:57791"/>
    </ligand>
</feature>
<keyword evidence="8 11" id="KW-0573">Peptidoglycan synthesis</keyword>
<comment type="cofactor">
    <cofactor evidence="11">
        <name>Mg(2+)</name>
        <dbReference type="ChEBI" id="CHEBI:18420"/>
    </cofactor>
</comment>
<dbReference type="InterPro" id="IPR018109">
    <property type="entry name" value="Folylpolyglutamate_synth_CS"/>
</dbReference>
<evidence type="ECO:0000256" key="6">
    <source>
        <dbReference type="ARBA" id="ARBA00022840"/>
    </source>
</evidence>
<feature type="binding site" evidence="11">
    <location>
        <begin position="157"/>
        <end position="158"/>
    </location>
    <ligand>
        <name>UDP-N-acetyl-alpha-D-muramoyl-L-alanyl-D-glutamate</name>
        <dbReference type="ChEBI" id="CHEBI:83900"/>
    </ligand>
</feature>
<keyword evidence="6 11" id="KW-0067">ATP-binding</keyword>
<feature type="domain" description="Mur ligase central" evidence="15">
    <location>
        <begin position="113"/>
        <end position="331"/>
    </location>
</feature>
<dbReference type="GO" id="GO:0005737">
    <property type="term" value="C:cytoplasm"/>
    <property type="evidence" value="ECO:0007669"/>
    <property type="project" value="UniProtKB-SubCell"/>
</dbReference>
<dbReference type="SUPFAM" id="SSF53623">
    <property type="entry name" value="MurD-like peptide ligases, catalytic domain"/>
    <property type="match status" value="1"/>
</dbReference>
<dbReference type="GO" id="GO:0008360">
    <property type="term" value="P:regulation of cell shape"/>
    <property type="evidence" value="ECO:0007669"/>
    <property type="project" value="UniProtKB-KW"/>
</dbReference>
<evidence type="ECO:0000256" key="8">
    <source>
        <dbReference type="ARBA" id="ARBA00022984"/>
    </source>
</evidence>
<organism evidence="16 17">
    <name type="scientific">Dissulfurispira thermophila</name>
    <dbReference type="NCBI Taxonomy" id="2715679"/>
    <lineage>
        <taxon>Bacteria</taxon>
        <taxon>Pseudomonadati</taxon>
        <taxon>Nitrospirota</taxon>
        <taxon>Thermodesulfovibrionia</taxon>
        <taxon>Thermodesulfovibrionales</taxon>
        <taxon>Dissulfurispiraceae</taxon>
        <taxon>Dissulfurispira</taxon>
    </lineage>
</organism>
<feature type="short sequence motif" description="Meso-diaminopimelate recognition motif" evidence="11">
    <location>
        <begin position="457"/>
        <end position="460"/>
    </location>
</feature>
<sequence length="560" mass="63099">MKLKDILIDGFKVIGDTEKRISGITYDSRRVRCGDVFVAIKGENYDGHDFIEDAINRGAAAVIYEIKRFQPYSEGLRHSNTVWIGVDDSRDALAAISNRFYEKPSSKVTVIGITGTNGKTTTSYMIKSILERWGRDVGLIGTITYLIKDRAYDAQHTTPEASEFQALIREMVDNGCSHVVTEVSSHSLSQKRVDYTEFKIAIFTNLTRDHLDFHKTMEDYFMAKKRLFTELLIEEGVAVINLDDLYGKRLVNDLKNQKSKANGKRILTYAINNQDADVLAYDIKTTFRGTSFKLKVQNSKFKVVESEIYEINSPLVGVINVYNILSAICAALSMDIPIKTIKEGIAMTGLVKGRFEKVDMGQDFLAVVDYAHTEDALERLLLTARQLLQAYRFAEKTEEMMKVKRQEYSVCPESEENEKRGRIITVFGCGGNRDRGKRSKMGEIAARLSDFVIITSDNPRNESPRAIIRDIEKGMVRDNYIVIPDRNVAISMAVELASSGDIVLVAGKGHEDYQEIEGKKYDFSDRVALENAIRRTINRPSFSGGTNYKGTQNIDCTGRC</sequence>
<dbReference type="AlphaFoldDB" id="A0A7G1H0N9"/>
<dbReference type="InterPro" id="IPR000713">
    <property type="entry name" value="Mur_ligase_N"/>
</dbReference>
<dbReference type="InterPro" id="IPR004101">
    <property type="entry name" value="Mur_ligase_C"/>
</dbReference>
<dbReference type="InterPro" id="IPR035911">
    <property type="entry name" value="MurE/MurF_N"/>
</dbReference>
<dbReference type="GO" id="GO:0004326">
    <property type="term" value="F:tetrahydrofolylpolyglutamate synthase activity"/>
    <property type="evidence" value="ECO:0007669"/>
    <property type="project" value="InterPro"/>
</dbReference>
<comment type="function">
    <text evidence="11">Catalyzes the addition of meso-diaminopimelic acid to the nucleotide precursor UDP-N-acetylmuramoyl-L-alanyl-D-glutamate (UMAG) in the biosynthesis of bacterial cell-wall peptidoglycan.</text>
</comment>
<dbReference type="EMBL" id="AP022873">
    <property type="protein sequence ID" value="BCB95852.1"/>
    <property type="molecule type" value="Genomic_DNA"/>
</dbReference>
<evidence type="ECO:0000259" key="13">
    <source>
        <dbReference type="Pfam" id="PF01225"/>
    </source>
</evidence>
<comment type="PTM">
    <text evidence="11">Carboxylation is probably crucial for Mg(2+) binding and, consequently, for the gamma-phosphate positioning of ATP.</text>
</comment>
<dbReference type="GO" id="GO:0008765">
    <property type="term" value="F:UDP-N-acetylmuramoylalanyl-D-glutamate-2,6-diaminopimelate ligase activity"/>
    <property type="evidence" value="ECO:0007669"/>
    <property type="project" value="UniProtKB-UniRule"/>
</dbReference>
<dbReference type="SUPFAM" id="SSF53244">
    <property type="entry name" value="MurD-like peptide ligases, peptide-binding domain"/>
    <property type="match status" value="1"/>
</dbReference>
<evidence type="ECO:0000256" key="4">
    <source>
        <dbReference type="ARBA" id="ARBA00022618"/>
    </source>
</evidence>
<name>A0A7G1H0N9_9BACT</name>
<feature type="modified residue" description="N6-carboxylysine" evidence="11">
    <location>
        <position position="224"/>
    </location>
</feature>
<dbReference type="NCBIfam" id="TIGR01085">
    <property type="entry name" value="murE"/>
    <property type="match status" value="1"/>
</dbReference>
<evidence type="ECO:0000256" key="12">
    <source>
        <dbReference type="RuleBase" id="RU004135"/>
    </source>
</evidence>
<dbReference type="InterPro" id="IPR013221">
    <property type="entry name" value="Mur_ligase_cen"/>
</dbReference>
<feature type="binding site" evidence="11">
    <location>
        <position position="184"/>
    </location>
    <ligand>
        <name>UDP-N-acetyl-alpha-D-muramoyl-L-alanyl-D-glutamate</name>
        <dbReference type="ChEBI" id="CHEBI:83900"/>
    </ligand>
</feature>
<evidence type="ECO:0000256" key="7">
    <source>
        <dbReference type="ARBA" id="ARBA00022960"/>
    </source>
</evidence>
<feature type="binding site" evidence="11">
    <location>
        <begin position="457"/>
        <end position="460"/>
    </location>
    <ligand>
        <name>meso-2,6-diaminopimelate</name>
        <dbReference type="ChEBI" id="CHEBI:57791"/>
    </ligand>
</feature>
<evidence type="ECO:0000256" key="3">
    <source>
        <dbReference type="ARBA" id="ARBA00022598"/>
    </source>
</evidence>
<dbReference type="InterPro" id="IPR036565">
    <property type="entry name" value="Mur-like_cat_sf"/>
</dbReference>
<keyword evidence="7 11" id="KW-0133">Cell shape</keyword>
<feature type="binding site" evidence="11">
    <location>
        <begin position="115"/>
        <end position="121"/>
    </location>
    <ligand>
        <name>ATP</name>
        <dbReference type="ChEBI" id="CHEBI:30616"/>
    </ligand>
</feature>
<dbReference type="GO" id="GO:0009252">
    <property type="term" value="P:peptidoglycan biosynthetic process"/>
    <property type="evidence" value="ECO:0007669"/>
    <property type="project" value="UniProtKB-UniRule"/>
</dbReference>
<keyword evidence="11" id="KW-0460">Magnesium</keyword>
<comment type="similarity">
    <text evidence="1 11">Belongs to the MurCDEF family. MurE subfamily.</text>
</comment>
<dbReference type="GO" id="GO:0071555">
    <property type="term" value="P:cell wall organization"/>
    <property type="evidence" value="ECO:0007669"/>
    <property type="project" value="UniProtKB-KW"/>
</dbReference>
<evidence type="ECO:0000259" key="14">
    <source>
        <dbReference type="Pfam" id="PF02875"/>
    </source>
</evidence>
<keyword evidence="17" id="KW-1185">Reference proteome</keyword>
<dbReference type="Pfam" id="PF01225">
    <property type="entry name" value="Mur_ligase"/>
    <property type="match status" value="1"/>
</dbReference>
<dbReference type="RefSeq" id="WP_203473325.1">
    <property type="nucleotide sequence ID" value="NZ_AP022873.1"/>
</dbReference>
<dbReference type="InterPro" id="IPR036615">
    <property type="entry name" value="Mur_ligase_C_dom_sf"/>
</dbReference>
<evidence type="ECO:0000256" key="9">
    <source>
        <dbReference type="ARBA" id="ARBA00023306"/>
    </source>
</evidence>
<dbReference type="KEGG" id="dtp:JZK55_07740"/>
<keyword evidence="9 11" id="KW-0131">Cell cycle</keyword>
<keyword evidence="5 11" id="KW-0547">Nucleotide-binding</keyword>
<gene>
    <name evidence="11 16" type="primary">murE</name>
    <name evidence="16" type="ORF">JZK55_07740</name>
</gene>
<keyword evidence="2 11" id="KW-0963">Cytoplasm</keyword>
<dbReference type="Proteomes" id="UP000516360">
    <property type="component" value="Chromosome"/>
</dbReference>
<dbReference type="Gene3D" id="3.40.1190.10">
    <property type="entry name" value="Mur-like, catalytic domain"/>
    <property type="match status" value="1"/>
</dbReference>
<dbReference type="PANTHER" id="PTHR23135">
    <property type="entry name" value="MUR LIGASE FAMILY MEMBER"/>
    <property type="match status" value="1"/>
</dbReference>